<dbReference type="InterPro" id="IPR036691">
    <property type="entry name" value="Endo/exonu/phosph_ase_sf"/>
</dbReference>
<dbReference type="PANTHER" id="PTHR33710">
    <property type="entry name" value="BNAC02G09200D PROTEIN"/>
    <property type="match status" value="1"/>
</dbReference>
<comment type="caution">
    <text evidence="1">The sequence shown here is derived from an EMBL/GenBank/DDBJ whole genome shotgun (WGS) entry which is preliminary data.</text>
</comment>
<accession>A0ABR2G440</accession>
<proteinExistence type="predicted"/>
<evidence type="ECO:0000313" key="2">
    <source>
        <dbReference type="Proteomes" id="UP001472677"/>
    </source>
</evidence>
<protein>
    <submittedName>
        <fullName evidence="1">Uncharacterized protein</fullName>
    </submittedName>
</protein>
<sequence length="284" mass="33033">MKIDNAFYVEPEGIAGELVLWWLNKVNLSILHYDKNFIDTKISINREIEWFDTFIYALPYTEDKQKFWEMLAPLRNGINAKWCVLGDFNVVVSPEEKYGGNPFDHNSAKWYYEFLDQTYLMKIPSSGGSFTWSNQRCNEEVILETLDRVLSSMEWSFLFPKAISIIDVAIAPDHSPIVLMTNGVAEKAPEKDFKFESRSILEEECSKVVQEEWKNRDNGPSRGTFRVKLRRTKVKLSKWNKEKFGTNRSLAKELPHQINELHDVPLNSDEVVTLKDLKAELLKT</sequence>
<reference evidence="1 2" key="1">
    <citation type="journal article" date="2024" name="G3 (Bethesda)">
        <title>Genome assembly of Hibiscus sabdariffa L. provides insights into metabolisms of medicinal natural products.</title>
        <authorList>
            <person name="Kim T."/>
        </authorList>
    </citation>
    <scope>NUCLEOTIDE SEQUENCE [LARGE SCALE GENOMIC DNA]</scope>
    <source>
        <strain evidence="1">TK-2024</strain>
        <tissue evidence="1">Old leaves</tissue>
    </source>
</reference>
<dbReference type="Gene3D" id="3.60.10.10">
    <property type="entry name" value="Endonuclease/exonuclease/phosphatase"/>
    <property type="match status" value="1"/>
</dbReference>
<dbReference type="PANTHER" id="PTHR33710:SF79">
    <property type="entry name" value="OS06G0205337 PROTEIN"/>
    <property type="match status" value="1"/>
</dbReference>
<gene>
    <name evidence="1" type="ORF">V6N12_045907</name>
</gene>
<keyword evidence="2" id="KW-1185">Reference proteome</keyword>
<dbReference type="EMBL" id="JBBPBM010000003">
    <property type="protein sequence ID" value="KAK8593834.1"/>
    <property type="molecule type" value="Genomic_DNA"/>
</dbReference>
<dbReference type="SUPFAM" id="SSF56219">
    <property type="entry name" value="DNase I-like"/>
    <property type="match status" value="1"/>
</dbReference>
<organism evidence="1 2">
    <name type="scientific">Hibiscus sabdariffa</name>
    <name type="common">roselle</name>
    <dbReference type="NCBI Taxonomy" id="183260"/>
    <lineage>
        <taxon>Eukaryota</taxon>
        <taxon>Viridiplantae</taxon>
        <taxon>Streptophyta</taxon>
        <taxon>Embryophyta</taxon>
        <taxon>Tracheophyta</taxon>
        <taxon>Spermatophyta</taxon>
        <taxon>Magnoliopsida</taxon>
        <taxon>eudicotyledons</taxon>
        <taxon>Gunneridae</taxon>
        <taxon>Pentapetalae</taxon>
        <taxon>rosids</taxon>
        <taxon>malvids</taxon>
        <taxon>Malvales</taxon>
        <taxon>Malvaceae</taxon>
        <taxon>Malvoideae</taxon>
        <taxon>Hibiscus</taxon>
    </lineage>
</organism>
<dbReference type="Proteomes" id="UP001472677">
    <property type="component" value="Unassembled WGS sequence"/>
</dbReference>
<evidence type="ECO:0000313" key="1">
    <source>
        <dbReference type="EMBL" id="KAK8593834.1"/>
    </source>
</evidence>
<name>A0ABR2G440_9ROSI</name>